<sequence>MKKILIIDDEEGMCWALEKSLNQDGFEVVTTTNGNEGIAIFNSHSFDLVLLDVKLKESNGLLLLEQIRKTNSLVPVLIMTGYSSMSVALEAVDKGATGYLTKPVKVSNLRETVRELLLGESAEKVRTIPRDKPR</sequence>
<dbReference type="InterPro" id="IPR001789">
    <property type="entry name" value="Sig_transdc_resp-reg_receiver"/>
</dbReference>
<keyword evidence="7" id="KW-1185">Reference proteome</keyword>
<dbReference type="PROSITE" id="PS50110">
    <property type="entry name" value="RESPONSE_REGULATORY"/>
    <property type="match status" value="1"/>
</dbReference>
<dbReference type="STRING" id="341036.SAMN05660649_01972"/>
<evidence type="ECO:0000259" key="5">
    <source>
        <dbReference type="PROSITE" id="PS50110"/>
    </source>
</evidence>
<dbReference type="InterPro" id="IPR050595">
    <property type="entry name" value="Bact_response_regulator"/>
</dbReference>
<accession>A0A1I2SZ95</accession>
<feature type="domain" description="Response regulatory" evidence="5">
    <location>
        <begin position="3"/>
        <end position="117"/>
    </location>
</feature>
<dbReference type="Proteomes" id="UP000199337">
    <property type="component" value="Unassembled WGS sequence"/>
</dbReference>
<protein>
    <recommendedName>
        <fullName evidence="1">Stage 0 sporulation protein A homolog</fullName>
    </recommendedName>
</protein>
<dbReference type="SUPFAM" id="SSF52172">
    <property type="entry name" value="CheY-like"/>
    <property type="match status" value="1"/>
</dbReference>
<evidence type="ECO:0000256" key="1">
    <source>
        <dbReference type="ARBA" id="ARBA00018672"/>
    </source>
</evidence>
<evidence type="ECO:0000256" key="2">
    <source>
        <dbReference type="ARBA" id="ARBA00022553"/>
    </source>
</evidence>
<keyword evidence="2 4" id="KW-0597">Phosphoprotein</keyword>
<evidence type="ECO:0000256" key="3">
    <source>
        <dbReference type="ARBA" id="ARBA00024867"/>
    </source>
</evidence>
<dbReference type="OrthoDB" id="9808843at2"/>
<dbReference type="GO" id="GO:0000160">
    <property type="term" value="P:phosphorelay signal transduction system"/>
    <property type="evidence" value="ECO:0007669"/>
    <property type="project" value="InterPro"/>
</dbReference>
<dbReference type="Pfam" id="PF00072">
    <property type="entry name" value="Response_reg"/>
    <property type="match status" value="1"/>
</dbReference>
<comment type="function">
    <text evidence="3">May play the central regulatory role in sporulation. It may be an element of the effector pathway responsible for the activation of sporulation genes in response to nutritional stress. Spo0A may act in concert with spo0H (a sigma factor) to control the expression of some genes that are critical to the sporulation process.</text>
</comment>
<organism evidence="6 7">
    <name type="scientific">Desulfotruncus arcticus DSM 17038</name>
    <dbReference type="NCBI Taxonomy" id="1121424"/>
    <lineage>
        <taxon>Bacteria</taxon>
        <taxon>Bacillati</taxon>
        <taxon>Bacillota</taxon>
        <taxon>Clostridia</taxon>
        <taxon>Eubacteriales</taxon>
        <taxon>Desulfallaceae</taxon>
        <taxon>Desulfotruncus</taxon>
    </lineage>
</organism>
<evidence type="ECO:0000313" key="6">
    <source>
        <dbReference type="EMBL" id="SFG55536.1"/>
    </source>
</evidence>
<reference evidence="7" key="1">
    <citation type="submission" date="2016-10" db="EMBL/GenBank/DDBJ databases">
        <authorList>
            <person name="Varghese N."/>
            <person name="Submissions S."/>
        </authorList>
    </citation>
    <scope>NUCLEOTIDE SEQUENCE [LARGE SCALE GENOMIC DNA]</scope>
    <source>
        <strain evidence="7">DSM 17038</strain>
    </source>
</reference>
<dbReference type="PANTHER" id="PTHR44591:SF3">
    <property type="entry name" value="RESPONSE REGULATORY DOMAIN-CONTAINING PROTEIN"/>
    <property type="match status" value="1"/>
</dbReference>
<evidence type="ECO:0000313" key="7">
    <source>
        <dbReference type="Proteomes" id="UP000199337"/>
    </source>
</evidence>
<proteinExistence type="predicted"/>
<dbReference type="RefSeq" id="WP_092471150.1">
    <property type="nucleotide sequence ID" value="NZ_FOOX01000006.1"/>
</dbReference>
<gene>
    <name evidence="6" type="ORF">SAMN05660649_01972</name>
</gene>
<dbReference type="EMBL" id="FOOX01000006">
    <property type="protein sequence ID" value="SFG55536.1"/>
    <property type="molecule type" value="Genomic_DNA"/>
</dbReference>
<evidence type="ECO:0000256" key="4">
    <source>
        <dbReference type="PROSITE-ProRule" id="PRU00169"/>
    </source>
</evidence>
<dbReference type="PANTHER" id="PTHR44591">
    <property type="entry name" value="STRESS RESPONSE REGULATOR PROTEIN 1"/>
    <property type="match status" value="1"/>
</dbReference>
<dbReference type="SMART" id="SM00448">
    <property type="entry name" value="REC"/>
    <property type="match status" value="1"/>
</dbReference>
<dbReference type="AlphaFoldDB" id="A0A1I2SZ95"/>
<dbReference type="Gene3D" id="3.40.50.2300">
    <property type="match status" value="1"/>
</dbReference>
<name>A0A1I2SZ95_9FIRM</name>
<dbReference type="InterPro" id="IPR011006">
    <property type="entry name" value="CheY-like_superfamily"/>
</dbReference>
<feature type="modified residue" description="4-aspartylphosphate" evidence="4">
    <location>
        <position position="52"/>
    </location>
</feature>